<feature type="domain" description="PABS" evidence="5">
    <location>
        <begin position="1"/>
        <end position="223"/>
    </location>
</feature>
<sequence>MFRVAKHLMRNFTNTSAADETVYVSETDGVRSLHLGSVTIQSAMRIRDPFALELTYTRGIMCFLLFRTNVKDMLTIGLGGGSVAKYVHKHCQGIKSTIVEINPKVIQMARNQFFVPENGDYFDVIEGDGLQYLAEHIHTTDVLLIDAFDSNGIPPDFCSQDFFDQCSATLKGDGIFVINLWGSDKNFDIYLQRIEQSFEQKVLMMRTGKPGNIVVFGFNKAPSNLNVASLQERAKALEAQHQIEFSDFIDKLCNDNQVYQKRLMLRGDAGSN</sequence>
<evidence type="ECO:0000313" key="7">
    <source>
        <dbReference type="Proteomes" id="UP000000383"/>
    </source>
</evidence>
<gene>
    <name evidence="6" type="ordered locus">M301_1644</name>
</gene>
<evidence type="ECO:0000256" key="4">
    <source>
        <dbReference type="PROSITE-ProRule" id="PRU00354"/>
    </source>
</evidence>
<keyword evidence="7" id="KW-1185">Reference proteome</keyword>
<dbReference type="PROSITE" id="PS51006">
    <property type="entry name" value="PABS_2"/>
    <property type="match status" value="1"/>
</dbReference>
<dbReference type="eggNOG" id="COG0421">
    <property type="taxonomic scope" value="Bacteria"/>
</dbReference>
<organism evidence="6 7">
    <name type="scientific">Methylotenera versatilis (strain 301)</name>
    <dbReference type="NCBI Taxonomy" id="666681"/>
    <lineage>
        <taxon>Bacteria</taxon>
        <taxon>Pseudomonadati</taxon>
        <taxon>Pseudomonadota</taxon>
        <taxon>Betaproteobacteria</taxon>
        <taxon>Nitrosomonadales</taxon>
        <taxon>Methylophilaceae</taxon>
        <taxon>Methylotenera</taxon>
    </lineage>
</organism>
<dbReference type="Proteomes" id="UP000000383">
    <property type="component" value="Chromosome"/>
</dbReference>
<dbReference type="Pfam" id="PF01564">
    <property type="entry name" value="Spermine_synth"/>
    <property type="match status" value="1"/>
</dbReference>
<dbReference type="NCBIfam" id="NF037959">
    <property type="entry name" value="MFS_SpdSyn"/>
    <property type="match status" value="1"/>
</dbReference>
<dbReference type="SUPFAM" id="SSF53335">
    <property type="entry name" value="S-adenosyl-L-methionine-dependent methyltransferases"/>
    <property type="match status" value="1"/>
</dbReference>
<dbReference type="AlphaFoldDB" id="D7DIY9"/>
<dbReference type="InterPro" id="IPR029063">
    <property type="entry name" value="SAM-dependent_MTases_sf"/>
</dbReference>
<name>D7DIY9_METV0</name>
<comment type="similarity">
    <text evidence="1">Belongs to the spermidine/spermine synthase family.</text>
</comment>
<feature type="active site" description="Proton acceptor" evidence="4">
    <location>
        <position position="146"/>
    </location>
</feature>
<evidence type="ECO:0000313" key="6">
    <source>
        <dbReference type="EMBL" id="ADI30024.1"/>
    </source>
</evidence>
<dbReference type="KEGG" id="meh:M301_1644"/>
<reference evidence="7" key="1">
    <citation type="submission" date="2010-05" db="EMBL/GenBank/DDBJ databases">
        <title>Complete sequence of Methylotenera sp. 301.</title>
        <authorList>
            <person name="Lucas S."/>
            <person name="Copeland A."/>
            <person name="Lapidus A."/>
            <person name="Cheng J.-F."/>
            <person name="Bruce D."/>
            <person name="Goodwin L."/>
            <person name="Pitluck S."/>
            <person name="Clum A."/>
            <person name="Land M."/>
            <person name="Hauser L."/>
            <person name="Kyrpides N."/>
            <person name="Ivanova N."/>
            <person name="Chistoservova L."/>
            <person name="Kalyuzhnaya M."/>
            <person name="Woyke T."/>
        </authorList>
    </citation>
    <scope>NUCLEOTIDE SEQUENCE [LARGE SCALE GENOMIC DNA]</scope>
    <source>
        <strain evidence="7">301</strain>
    </source>
</reference>
<keyword evidence="2 4" id="KW-0808">Transferase</keyword>
<keyword evidence="3 4" id="KW-0620">Polyamine biosynthesis</keyword>
<protein>
    <submittedName>
        <fullName evidence="6">Spermidine synthase</fullName>
    </submittedName>
</protein>
<dbReference type="HOGENOM" id="CLU_060070_1_0_4"/>
<accession>D7DIY9</accession>
<dbReference type="OrthoDB" id="117774at2"/>
<dbReference type="Gene3D" id="3.40.50.150">
    <property type="entry name" value="Vaccinia Virus protein VP39"/>
    <property type="match status" value="1"/>
</dbReference>
<dbReference type="NCBIfam" id="NF003380">
    <property type="entry name" value="PRK04457.1"/>
    <property type="match status" value="1"/>
</dbReference>
<evidence type="ECO:0000256" key="2">
    <source>
        <dbReference type="ARBA" id="ARBA00022679"/>
    </source>
</evidence>
<dbReference type="GO" id="GO:0016740">
    <property type="term" value="F:transferase activity"/>
    <property type="evidence" value="ECO:0007669"/>
    <property type="project" value="UniProtKB-UniRule"/>
</dbReference>
<reference evidence="6 7" key="2">
    <citation type="journal article" date="2011" name="J. Bacteriol.">
        <title>Genomes of three methylotrophs from a single niche uncover genetic and metabolic divergence of Methylophilaceae.</title>
        <authorList>
            <person name="Lapidus A."/>
            <person name="Clum A."/>
            <person name="Labutti K."/>
            <person name="Kaluzhnaya M.G."/>
            <person name="Lim S."/>
            <person name="Beck D.A."/>
            <person name="Glavina Del Rio T."/>
            <person name="Nolan M."/>
            <person name="Mavromatis K."/>
            <person name="Huntemann M."/>
            <person name="Lucas S."/>
            <person name="Lidstrom M.E."/>
            <person name="Ivanova N."/>
            <person name="Chistoserdova L."/>
        </authorList>
    </citation>
    <scope>NUCLEOTIDE SEQUENCE [LARGE SCALE GENOMIC DNA]</scope>
    <source>
        <strain evidence="6 7">301</strain>
    </source>
</reference>
<dbReference type="STRING" id="666681.M301_1644"/>
<dbReference type="InterPro" id="IPR030374">
    <property type="entry name" value="PABS"/>
</dbReference>
<dbReference type="PANTHER" id="PTHR43317">
    <property type="entry name" value="THERMOSPERMINE SYNTHASE ACAULIS5"/>
    <property type="match status" value="1"/>
</dbReference>
<evidence type="ECO:0000259" key="5">
    <source>
        <dbReference type="PROSITE" id="PS51006"/>
    </source>
</evidence>
<dbReference type="GO" id="GO:0006596">
    <property type="term" value="P:polyamine biosynthetic process"/>
    <property type="evidence" value="ECO:0007669"/>
    <property type="project" value="UniProtKB-UniRule"/>
</dbReference>
<dbReference type="RefSeq" id="WP_013148336.1">
    <property type="nucleotide sequence ID" value="NC_014207.1"/>
</dbReference>
<evidence type="ECO:0000256" key="3">
    <source>
        <dbReference type="ARBA" id="ARBA00023115"/>
    </source>
</evidence>
<dbReference type="PANTHER" id="PTHR43317:SF1">
    <property type="entry name" value="THERMOSPERMINE SYNTHASE ACAULIS5"/>
    <property type="match status" value="1"/>
</dbReference>
<dbReference type="EMBL" id="CP002056">
    <property type="protein sequence ID" value="ADI30024.1"/>
    <property type="molecule type" value="Genomic_DNA"/>
</dbReference>
<proteinExistence type="inferred from homology"/>
<evidence type="ECO:0000256" key="1">
    <source>
        <dbReference type="ARBA" id="ARBA00007867"/>
    </source>
</evidence>